<dbReference type="InterPro" id="IPR015424">
    <property type="entry name" value="PyrdxlP-dep_Trfase"/>
</dbReference>
<evidence type="ECO:0000256" key="11">
    <source>
        <dbReference type="ARBA" id="ARBA00023299"/>
    </source>
</evidence>
<dbReference type="PANTHER" id="PTHR21152:SF40">
    <property type="entry name" value="ALANINE--GLYOXYLATE AMINOTRANSFERASE"/>
    <property type="match status" value="1"/>
</dbReference>
<evidence type="ECO:0000256" key="2">
    <source>
        <dbReference type="ARBA" id="ARBA00005099"/>
    </source>
</evidence>
<keyword evidence="7" id="KW-0028">Amino-acid biosynthesis</keyword>
<evidence type="ECO:0000259" key="16">
    <source>
        <dbReference type="Pfam" id="PF00266"/>
    </source>
</evidence>
<dbReference type="GO" id="GO:0006564">
    <property type="term" value="P:L-serine biosynthetic process"/>
    <property type="evidence" value="ECO:0007669"/>
    <property type="project" value="UniProtKB-KW"/>
</dbReference>
<comment type="caution">
    <text evidence="17">The sequence shown here is derived from an EMBL/GenBank/DDBJ whole genome shotgun (WGS) entry which is preliminary data.</text>
</comment>
<dbReference type="PIRSF" id="PIRSF000525">
    <property type="entry name" value="SerC"/>
    <property type="match status" value="1"/>
</dbReference>
<keyword evidence="9" id="KW-0663">Pyridoxal phosphate</keyword>
<evidence type="ECO:0000313" key="18">
    <source>
        <dbReference type="Proteomes" id="UP000637002"/>
    </source>
</evidence>
<reference evidence="17" key="2">
    <citation type="submission" date="2020-09" db="EMBL/GenBank/DDBJ databases">
        <authorList>
            <person name="Sun Q."/>
            <person name="Zhou Y."/>
        </authorList>
    </citation>
    <scope>NUCLEOTIDE SEQUENCE</scope>
    <source>
        <strain evidence="17">CGMCC 1.12919</strain>
    </source>
</reference>
<comment type="catalytic activity">
    <reaction evidence="13">
        <text>4-(phosphooxy)-L-threonine + 2-oxoglutarate = (R)-3-hydroxy-2-oxo-4-phosphooxybutanoate + L-glutamate</text>
        <dbReference type="Rhea" id="RHEA:16573"/>
        <dbReference type="ChEBI" id="CHEBI:16810"/>
        <dbReference type="ChEBI" id="CHEBI:29985"/>
        <dbReference type="ChEBI" id="CHEBI:58452"/>
        <dbReference type="ChEBI" id="CHEBI:58538"/>
        <dbReference type="EC" id="2.6.1.52"/>
    </reaction>
</comment>
<evidence type="ECO:0000256" key="14">
    <source>
        <dbReference type="ARBA" id="ARBA00049007"/>
    </source>
</evidence>
<gene>
    <name evidence="17" type="ORF">GCM10010994_24020</name>
</gene>
<evidence type="ECO:0000256" key="8">
    <source>
        <dbReference type="ARBA" id="ARBA00022679"/>
    </source>
</evidence>
<dbReference type="Pfam" id="PF00266">
    <property type="entry name" value="Aminotran_5"/>
    <property type="match status" value="1"/>
</dbReference>
<dbReference type="InterPro" id="IPR015422">
    <property type="entry name" value="PyrdxlP-dep_Trfase_small"/>
</dbReference>
<evidence type="ECO:0000256" key="6">
    <source>
        <dbReference type="ARBA" id="ARBA00022576"/>
    </source>
</evidence>
<keyword evidence="11" id="KW-0718">Serine biosynthesis</keyword>
<dbReference type="NCBIfam" id="NF002841">
    <property type="entry name" value="PRK03080.1-2"/>
    <property type="match status" value="1"/>
</dbReference>
<dbReference type="RefSeq" id="WP_188609404.1">
    <property type="nucleotide sequence ID" value="NZ_BMGG01000004.1"/>
</dbReference>
<dbReference type="InterPro" id="IPR000192">
    <property type="entry name" value="Aminotrans_V_dom"/>
</dbReference>
<evidence type="ECO:0000256" key="9">
    <source>
        <dbReference type="ARBA" id="ARBA00022898"/>
    </source>
</evidence>
<dbReference type="SUPFAM" id="SSF53383">
    <property type="entry name" value="PLP-dependent transferases"/>
    <property type="match status" value="1"/>
</dbReference>
<dbReference type="NCBIfam" id="TIGR01365">
    <property type="entry name" value="serC_2"/>
    <property type="match status" value="1"/>
</dbReference>
<feature type="domain" description="Aminotransferase class V" evidence="16">
    <location>
        <begin position="131"/>
        <end position="215"/>
    </location>
</feature>
<sequence length="390" mass="41988">MTTTPNVRPERPQFSSGPCAKRPGWHPEALRDAPLGRSHRAKVGKAKLKLAIDLTREILQVPADYRIGIVPASDTGAVEMALWSLLGARPVDMLAWESFGEGWVTDVVKQLKLADARIIKAPYGELPDLSQVDTRGRDVVFTWNGTTSGVRVPDADWIAADREGLTICDATSAAFAQRLDFAKLDVVTFSWQKVLGGEGGHGVLILSPRAVARLQSYAPPWPLPKIFRMTSGGKLIEGLFEGETINTPSMLCVEDYIDGLTWAQSVGGLEGLIARANANAAALFDWTARSSWIGNLAKVPQTRSNTSVCLSIVDPEVVSRGSEAVATVAKAIVSRLEAEGVAYDIGAYRDAPPGLRIWCGATIETADVKALTHWLDFAFAEAKAKLAKAA</sequence>
<dbReference type="InterPro" id="IPR015421">
    <property type="entry name" value="PyrdxlP-dep_Trfase_major"/>
</dbReference>
<organism evidence="17 18">
    <name type="scientific">Chelatococcus reniformis</name>
    <dbReference type="NCBI Taxonomy" id="1494448"/>
    <lineage>
        <taxon>Bacteria</taxon>
        <taxon>Pseudomonadati</taxon>
        <taxon>Pseudomonadota</taxon>
        <taxon>Alphaproteobacteria</taxon>
        <taxon>Hyphomicrobiales</taxon>
        <taxon>Chelatococcaceae</taxon>
        <taxon>Chelatococcus</taxon>
    </lineage>
</organism>
<dbReference type="EMBL" id="BMGG01000004">
    <property type="protein sequence ID" value="GGC64619.1"/>
    <property type="molecule type" value="Genomic_DNA"/>
</dbReference>
<evidence type="ECO:0000256" key="5">
    <source>
        <dbReference type="ARBA" id="ARBA00022490"/>
    </source>
</evidence>
<reference evidence="17" key="1">
    <citation type="journal article" date="2014" name="Int. J. Syst. Evol. Microbiol.">
        <title>Complete genome sequence of Corynebacterium casei LMG S-19264T (=DSM 44701T), isolated from a smear-ripened cheese.</title>
        <authorList>
            <consortium name="US DOE Joint Genome Institute (JGI-PGF)"/>
            <person name="Walter F."/>
            <person name="Albersmeier A."/>
            <person name="Kalinowski J."/>
            <person name="Ruckert C."/>
        </authorList>
    </citation>
    <scope>NUCLEOTIDE SEQUENCE</scope>
    <source>
        <strain evidence="17">CGMCC 1.12919</strain>
    </source>
</reference>
<evidence type="ECO:0000256" key="3">
    <source>
        <dbReference type="ARBA" id="ARBA00006904"/>
    </source>
</evidence>
<keyword evidence="8" id="KW-0808">Transferase</keyword>
<dbReference type="GO" id="GO:0008615">
    <property type="term" value="P:pyridoxine biosynthetic process"/>
    <property type="evidence" value="ECO:0007669"/>
    <property type="project" value="UniProtKB-KW"/>
</dbReference>
<evidence type="ECO:0000313" key="17">
    <source>
        <dbReference type="EMBL" id="GGC64619.1"/>
    </source>
</evidence>
<dbReference type="PANTHER" id="PTHR21152">
    <property type="entry name" value="AMINOTRANSFERASE CLASS V"/>
    <property type="match status" value="1"/>
</dbReference>
<dbReference type="Proteomes" id="UP000637002">
    <property type="component" value="Unassembled WGS sequence"/>
</dbReference>
<keyword evidence="10" id="KW-0664">Pyridoxine biosynthesis</keyword>
<evidence type="ECO:0000256" key="1">
    <source>
        <dbReference type="ARBA" id="ARBA00001933"/>
    </source>
</evidence>
<proteinExistence type="inferred from homology"/>
<comment type="cofactor">
    <cofactor evidence="1">
        <name>pyridoxal 5'-phosphate</name>
        <dbReference type="ChEBI" id="CHEBI:597326"/>
    </cofactor>
</comment>
<evidence type="ECO:0000256" key="10">
    <source>
        <dbReference type="ARBA" id="ARBA00023096"/>
    </source>
</evidence>
<dbReference type="EC" id="2.6.1.52" evidence="4"/>
<name>A0A916U9R7_9HYPH</name>
<accession>A0A916U9R7</accession>
<evidence type="ECO:0000256" key="4">
    <source>
        <dbReference type="ARBA" id="ARBA00013030"/>
    </source>
</evidence>
<dbReference type="AlphaFoldDB" id="A0A916U9R7"/>
<dbReference type="Gene3D" id="3.40.640.10">
    <property type="entry name" value="Type I PLP-dependent aspartate aminotransferase-like (Major domain)"/>
    <property type="match status" value="1"/>
</dbReference>
<comment type="catalytic activity">
    <reaction evidence="14">
        <text>O-phospho-L-serine + 2-oxoglutarate = 3-phosphooxypyruvate + L-glutamate</text>
        <dbReference type="Rhea" id="RHEA:14329"/>
        <dbReference type="ChEBI" id="CHEBI:16810"/>
        <dbReference type="ChEBI" id="CHEBI:18110"/>
        <dbReference type="ChEBI" id="CHEBI:29985"/>
        <dbReference type="ChEBI" id="CHEBI:57524"/>
        <dbReference type="EC" id="2.6.1.52"/>
    </reaction>
</comment>
<evidence type="ECO:0000256" key="13">
    <source>
        <dbReference type="ARBA" id="ARBA00047630"/>
    </source>
</evidence>
<protein>
    <recommendedName>
        <fullName evidence="4">phosphoserine transaminase</fullName>
        <ecNumber evidence="4">2.6.1.52</ecNumber>
    </recommendedName>
    <alternativeName>
        <fullName evidence="12">Phosphohydroxythreonine aminotransferase</fullName>
    </alternativeName>
</protein>
<dbReference type="Gene3D" id="3.90.1150.10">
    <property type="entry name" value="Aspartate Aminotransferase, domain 1"/>
    <property type="match status" value="1"/>
</dbReference>
<evidence type="ECO:0000256" key="7">
    <source>
        <dbReference type="ARBA" id="ARBA00022605"/>
    </source>
</evidence>
<keyword evidence="18" id="KW-1185">Reference proteome</keyword>
<dbReference type="InterPro" id="IPR006271">
    <property type="entry name" value="Pser_aminoTfrase_methanosarc"/>
</dbReference>
<comment type="pathway">
    <text evidence="2">Amino-acid biosynthesis; L-serine biosynthesis; L-serine from 3-phospho-D-glycerate: step 2/3.</text>
</comment>
<dbReference type="GO" id="GO:0004760">
    <property type="term" value="F:L-serine-pyruvate transaminase activity"/>
    <property type="evidence" value="ECO:0007669"/>
    <property type="project" value="TreeGrafter"/>
</dbReference>
<evidence type="ECO:0000256" key="12">
    <source>
        <dbReference type="ARBA" id="ARBA00031421"/>
    </source>
</evidence>
<dbReference type="GO" id="GO:0008453">
    <property type="term" value="F:alanine-glyoxylate transaminase activity"/>
    <property type="evidence" value="ECO:0007669"/>
    <property type="project" value="TreeGrafter"/>
</dbReference>
<dbReference type="GO" id="GO:0004648">
    <property type="term" value="F:O-phospho-L-serine:2-oxoglutarate aminotransferase activity"/>
    <property type="evidence" value="ECO:0007669"/>
    <property type="project" value="UniProtKB-EC"/>
</dbReference>
<dbReference type="CDD" id="cd01494">
    <property type="entry name" value="AAT_I"/>
    <property type="match status" value="1"/>
</dbReference>
<dbReference type="GO" id="GO:0019265">
    <property type="term" value="P:glycine biosynthetic process, by transamination of glyoxylate"/>
    <property type="evidence" value="ECO:0007669"/>
    <property type="project" value="TreeGrafter"/>
</dbReference>
<comment type="similarity">
    <text evidence="3">Belongs to the class-V pyridoxal-phosphate-dependent aminotransferase family. SerC subfamily.</text>
</comment>
<dbReference type="InterPro" id="IPR022278">
    <property type="entry name" value="Pser_aminoTfrase"/>
</dbReference>
<keyword evidence="6 17" id="KW-0032">Aminotransferase</keyword>
<feature type="region of interest" description="Disordered" evidence="15">
    <location>
        <begin position="1"/>
        <end position="26"/>
    </location>
</feature>
<keyword evidence="5" id="KW-0963">Cytoplasm</keyword>
<evidence type="ECO:0000256" key="15">
    <source>
        <dbReference type="SAM" id="MobiDB-lite"/>
    </source>
</evidence>